<keyword evidence="3" id="KW-1185">Reference proteome</keyword>
<reference evidence="2 3" key="1">
    <citation type="journal article" date="2009" name="PLoS Genet.">
        <title>Genomic analysis of the basal lineage fungus Rhizopus oryzae reveals a whole-genome duplication.</title>
        <authorList>
            <person name="Ma L.-J."/>
            <person name="Ibrahim A.S."/>
            <person name="Skory C."/>
            <person name="Grabherr M.G."/>
            <person name="Burger G."/>
            <person name="Butler M."/>
            <person name="Elias M."/>
            <person name="Idnurm A."/>
            <person name="Lang B.F."/>
            <person name="Sone T."/>
            <person name="Abe A."/>
            <person name="Calvo S.E."/>
            <person name="Corrochano L.M."/>
            <person name="Engels R."/>
            <person name="Fu J."/>
            <person name="Hansberg W."/>
            <person name="Kim J.-M."/>
            <person name="Kodira C.D."/>
            <person name="Koehrsen M.J."/>
            <person name="Liu B."/>
            <person name="Miranda-Saavedra D."/>
            <person name="O'Leary S."/>
            <person name="Ortiz-Castellanos L."/>
            <person name="Poulter R."/>
            <person name="Rodriguez-Romero J."/>
            <person name="Ruiz-Herrera J."/>
            <person name="Shen Y.-Q."/>
            <person name="Zeng Q."/>
            <person name="Galagan J."/>
            <person name="Birren B.W."/>
            <person name="Cuomo C.A."/>
            <person name="Wickes B.L."/>
        </authorList>
    </citation>
    <scope>NUCLEOTIDE SEQUENCE [LARGE SCALE GENOMIC DNA]</scope>
    <source>
        <strain evidence="3">RA 99-880 / ATCC MYA-4621 / FGSC 9543 / NRRL 43880</strain>
    </source>
</reference>
<organism evidence="2 3">
    <name type="scientific">Rhizopus delemar (strain RA 99-880 / ATCC MYA-4621 / FGSC 9543 / NRRL 43880)</name>
    <name type="common">Mucormycosis agent</name>
    <name type="synonym">Rhizopus arrhizus var. delemar</name>
    <dbReference type="NCBI Taxonomy" id="246409"/>
    <lineage>
        <taxon>Eukaryota</taxon>
        <taxon>Fungi</taxon>
        <taxon>Fungi incertae sedis</taxon>
        <taxon>Mucoromycota</taxon>
        <taxon>Mucoromycotina</taxon>
        <taxon>Mucoromycetes</taxon>
        <taxon>Mucorales</taxon>
        <taxon>Mucorineae</taxon>
        <taxon>Rhizopodaceae</taxon>
        <taxon>Rhizopus</taxon>
    </lineage>
</organism>
<dbReference type="GeneID" id="93619702"/>
<sequence length="74" mass="8791">MCHFKKKAQRFAYSLEEAPKTQYLLSGRLLQKSGQLVEITNQGQALQEHERKENKKNFKKGWFENQKARTRSLH</sequence>
<dbReference type="RefSeq" id="XP_067523422.1">
    <property type="nucleotide sequence ID" value="XM_067667321.1"/>
</dbReference>
<evidence type="ECO:0000313" key="2">
    <source>
        <dbReference type="EMBL" id="EIE88026.1"/>
    </source>
</evidence>
<dbReference type="AlphaFoldDB" id="I1CHU6"/>
<dbReference type="InParanoid" id="I1CHU6"/>
<protein>
    <submittedName>
        <fullName evidence="2">Uncharacterized protein</fullName>
    </submittedName>
</protein>
<evidence type="ECO:0000256" key="1">
    <source>
        <dbReference type="SAM" id="MobiDB-lite"/>
    </source>
</evidence>
<proteinExistence type="predicted"/>
<dbReference type="Proteomes" id="UP000009138">
    <property type="component" value="Unassembled WGS sequence"/>
</dbReference>
<dbReference type="EMBL" id="CH476742">
    <property type="protein sequence ID" value="EIE88026.1"/>
    <property type="molecule type" value="Genomic_DNA"/>
</dbReference>
<name>I1CHU6_RHIO9</name>
<feature type="region of interest" description="Disordered" evidence="1">
    <location>
        <begin position="42"/>
        <end position="74"/>
    </location>
</feature>
<evidence type="ECO:0000313" key="3">
    <source>
        <dbReference type="Proteomes" id="UP000009138"/>
    </source>
</evidence>
<dbReference type="VEuPathDB" id="FungiDB:RO3G_12737"/>
<gene>
    <name evidence="2" type="ORF">RO3G_12737</name>
</gene>
<feature type="compositionally biased region" description="Basic and acidic residues" evidence="1">
    <location>
        <begin position="47"/>
        <end position="56"/>
    </location>
</feature>
<accession>I1CHU6</accession>